<reference evidence="2" key="1">
    <citation type="submission" date="2017-02" db="EMBL/GenBank/DDBJ databases">
        <authorList>
            <person name="Varghese N."/>
            <person name="Submissions S."/>
        </authorList>
    </citation>
    <scope>NUCLEOTIDE SEQUENCE [LARGE SCALE GENOMIC DNA]</scope>
    <source>
        <strain evidence="2">R11H</strain>
    </source>
</reference>
<dbReference type="Proteomes" id="UP000190044">
    <property type="component" value="Unassembled WGS sequence"/>
</dbReference>
<organism evidence="1 2">
    <name type="scientific">Sphingopyxis flava</name>
    <dbReference type="NCBI Taxonomy" id="1507287"/>
    <lineage>
        <taxon>Bacteria</taxon>
        <taxon>Pseudomonadati</taxon>
        <taxon>Pseudomonadota</taxon>
        <taxon>Alphaproteobacteria</taxon>
        <taxon>Sphingomonadales</taxon>
        <taxon>Sphingomonadaceae</taxon>
        <taxon>Sphingopyxis</taxon>
    </lineage>
</organism>
<dbReference type="InterPro" id="IPR014729">
    <property type="entry name" value="Rossmann-like_a/b/a_fold"/>
</dbReference>
<dbReference type="OrthoDB" id="7260048at2"/>
<gene>
    <name evidence="1" type="ORF">SAMN06295937_102414</name>
</gene>
<dbReference type="EMBL" id="FUYP01000024">
    <property type="protein sequence ID" value="SKB86156.1"/>
    <property type="molecule type" value="Genomic_DNA"/>
</dbReference>
<dbReference type="Gene3D" id="3.40.50.620">
    <property type="entry name" value="HUPs"/>
    <property type="match status" value="1"/>
</dbReference>
<dbReference type="AlphaFoldDB" id="A0A1T5EQH0"/>
<evidence type="ECO:0000313" key="1">
    <source>
        <dbReference type="EMBL" id="SKB86156.1"/>
    </source>
</evidence>
<sequence>MCDLTSIPAEAGSAPARLLDYIRVDAPQPVVLAYGIGVDSTALLLELESRGTPPDLVITGDPGVEKPETYAYQKMIAAWMAARGIPYVTVRYTPRRFKHWPPYFDLLSNVLTNATLPSISLGRHSCSLGPASATVSFARDE</sequence>
<keyword evidence="2" id="KW-1185">Reference proteome</keyword>
<proteinExistence type="predicted"/>
<accession>A0A1T5EQH0</accession>
<name>A0A1T5EQH0_9SPHN</name>
<evidence type="ECO:0000313" key="2">
    <source>
        <dbReference type="Proteomes" id="UP000190044"/>
    </source>
</evidence>
<protein>
    <submittedName>
        <fullName evidence="1">Uncharacterized protein</fullName>
    </submittedName>
</protein>
<dbReference type="SUPFAM" id="SSF52402">
    <property type="entry name" value="Adenine nucleotide alpha hydrolases-like"/>
    <property type="match status" value="1"/>
</dbReference>